<comment type="subcellular location">
    <subcellularLocation>
        <location evidence="1">Cell membrane</location>
        <topology evidence="1">Peripheral membrane protein</topology>
    </subcellularLocation>
</comment>
<comment type="similarity">
    <text evidence="2">Belongs to the ABC transporter superfamily.</text>
</comment>
<sequence length="306" mass="32843">MARWFDVKRARVTALESVSFEIRAGEVVTVLGTNGAGKTTLTKILSTLLLPSRGTVLVNGHDVAADPRGARAATGVIFGGDRGLYTRLSGRDNLRFFGMLSGVGRRDLRQRLPGALEQVGLAGAADRAVETYSKGMRQRLHIAIGLIGRPRVLLLDEPTVGLDPVEAQRLRAAVADLRADGAAIMLTSHNLLDVERLADRVLMLRGGRITHDLPLPEFVRQVGHTATVTVRGRGRPPAPGALPDGVTVSEVADVDGGWEATFYLRGWDRQTFDYLGGFMADADVLDCAVRESRVDDAFARLAGAVG</sequence>
<dbReference type="PANTHER" id="PTHR42711:SF5">
    <property type="entry name" value="ABC TRANSPORTER ATP-BINDING PROTEIN NATA"/>
    <property type="match status" value="1"/>
</dbReference>
<keyword evidence="4" id="KW-0547">Nucleotide-binding</keyword>
<evidence type="ECO:0000313" key="8">
    <source>
        <dbReference type="EMBL" id="OLF11788.1"/>
    </source>
</evidence>
<dbReference type="GO" id="GO:0005886">
    <property type="term" value="C:plasma membrane"/>
    <property type="evidence" value="ECO:0007669"/>
    <property type="project" value="UniProtKB-SubCell"/>
</dbReference>
<evidence type="ECO:0000256" key="1">
    <source>
        <dbReference type="ARBA" id="ARBA00004202"/>
    </source>
</evidence>
<evidence type="ECO:0000256" key="3">
    <source>
        <dbReference type="ARBA" id="ARBA00022448"/>
    </source>
</evidence>
<evidence type="ECO:0000256" key="2">
    <source>
        <dbReference type="ARBA" id="ARBA00005417"/>
    </source>
</evidence>
<dbReference type="InterPro" id="IPR003593">
    <property type="entry name" value="AAA+_ATPase"/>
</dbReference>
<evidence type="ECO:0000256" key="4">
    <source>
        <dbReference type="ARBA" id="ARBA00022741"/>
    </source>
</evidence>
<keyword evidence="9" id="KW-1185">Reference proteome</keyword>
<dbReference type="CDD" id="cd03230">
    <property type="entry name" value="ABC_DR_subfamily_A"/>
    <property type="match status" value="1"/>
</dbReference>
<comment type="caution">
    <text evidence="8">The sequence shown here is derived from an EMBL/GenBank/DDBJ whole genome shotgun (WGS) entry which is preliminary data.</text>
</comment>
<dbReference type="InterPro" id="IPR050763">
    <property type="entry name" value="ABC_transporter_ATP-binding"/>
</dbReference>
<protein>
    <submittedName>
        <fullName evidence="8">ABC transporter ATP-binding protein</fullName>
    </submittedName>
</protein>
<dbReference type="SUPFAM" id="SSF52540">
    <property type="entry name" value="P-loop containing nucleoside triphosphate hydrolases"/>
    <property type="match status" value="1"/>
</dbReference>
<dbReference type="PANTHER" id="PTHR42711">
    <property type="entry name" value="ABC TRANSPORTER ATP-BINDING PROTEIN"/>
    <property type="match status" value="1"/>
</dbReference>
<dbReference type="GO" id="GO:0016887">
    <property type="term" value="F:ATP hydrolysis activity"/>
    <property type="evidence" value="ECO:0007669"/>
    <property type="project" value="InterPro"/>
</dbReference>
<name>A0A7Z0WS73_9PSEU</name>
<dbReference type="Gene3D" id="3.40.50.300">
    <property type="entry name" value="P-loop containing nucleotide triphosphate hydrolases"/>
    <property type="match status" value="1"/>
</dbReference>
<accession>A0A7Z0WS73</accession>
<organism evidence="8 9">
    <name type="scientific">Actinophytocola xinjiangensis</name>
    <dbReference type="NCBI Taxonomy" id="485602"/>
    <lineage>
        <taxon>Bacteria</taxon>
        <taxon>Bacillati</taxon>
        <taxon>Actinomycetota</taxon>
        <taxon>Actinomycetes</taxon>
        <taxon>Pseudonocardiales</taxon>
        <taxon>Pseudonocardiaceae</taxon>
    </lineage>
</organism>
<dbReference type="Pfam" id="PF00005">
    <property type="entry name" value="ABC_tran"/>
    <property type="match status" value="1"/>
</dbReference>
<dbReference type="SMART" id="SM00382">
    <property type="entry name" value="AAA"/>
    <property type="match status" value="1"/>
</dbReference>
<dbReference type="EMBL" id="MSIF01000004">
    <property type="protein sequence ID" value="OLF11788.1"/>
    <property type="molecule type" value="Genomic_DNA"/>
</dbReference>
<evidence type="ECO:0000313" key="9">
    <source>
        <dbReference type="Proteomes" id="UP000185696"/>
    </source>
</evidence>
<evidence type="ECO:0000259" key="7">
    <source>
        <dbReference type="PROSITE" id="PS50893"/>
    </source>
</evidence>
<keyword evidence="5 8" id="KW-0067">ATP-binding</keyword>
<dbReference type="Proteomes" id="UP000185696">
    <property type="component" value="Unassembled WGS sequence"/>
</dbReference>
<dbReference type="GO" id="GO:0005524">
    <property type="term" value="F:ATP binding"/>
    <property type="evidence" value="ECO:0007669"/>
    <property type="project" value="UniProtKB-KW"/>
</dbReference>
<dbReference type="GO" id="GO:0046677">
    <property type="term" value="P:response to antibiotic"/>
    <property type="evidence" value="ECO:0007669"/>
    <property type="project" value="UniProtKB-KW"/>
</dbReference>
<keyword evidence="6" id="KW-0046">Antibiotic resistance</keyword>
<evidence type="ECO:0000256" key="5">
    <source>
        <dbReference type="ARBA" id="ARBA00022840"/>
    </source>
</evidence>
<proteinExistence type="inferred from homology"/>
<dbReference type="PROSITE" id="PS50893">
    <property type="entry name" value="ABC_TRANSPORTER_2"/>
    <property type="match status" value="1"/>
</dbReference>
<dbReference type="AlphaFoldDB" id="A0A7Z0WS73"/>
<dbReference type="InterPro" id="IPR027417">
    <property type="entry name" value="P-loop_NTPase"/>
</dbReference>
<dbReference type="InterPro" id="IPR003439">
    <property type="entry name" value="ABC_transporter-like_ATP-bd"/>
</dbReference>
<keyword evidence="3" id="KW-0813">Transport</keyword>
<reference evidence="8 9" key="1">
    <citation type="submission" date="2016-12" db="EMBL/GenBank/DDBJ databases">
        <title>The draft genome sequence of Actinophytocola xinjiangensis.</title>
        <authorList>
            <person name="Wang W."/>
            <person name="Yuan L."/>
        </authorList>
    </citation>
    <scope>NUCLEOTIDE SEQUENCE [LARGE SCALE GENOMIC DNA]</scope>
    <source>
        <strain evidence="8 9">CGMCC 4.4663</strain>
    </source>
</reference>
<evidence type="ECO:0000256" key="6">
    <source>
        <dbReference type="ARBA" id="ARBA00023251"/>
    </source>
</evidence>
<gene>
    <name evidence="8" type="ORF">BLA60_12410</name>
</gene>
<feature type="domain" description="ABC transporter" evidence="7">
    <location>
        <begin position="2"/>
        <end position="231"/>
    </location>
</feature>